<dbReference type="InterPro" id="IPR003594">
    <property type="entry name" value="HATPase_dom"/>
</dbReference>
<evidence type="ECO:0000256" key="10">
    <source>
        <dbReference type="ARBA" id="ARBA00022723"/>
    </source>
</evidence>
<evidence type="ECO:0000256" key="17">
    <source>
        <dbReference type="ARBA" id="ARBA00024827"/>
    </source>
</evidence>
<dbReference type="Gene3D" id="3.30.565.10">
    <property type="entry name" value="Histidine kinase-like ATPase, C-terminal domain"/>
    <property type="match status" value="1"/>
</dbReference>
<evidence type="ECO:0000259" key="21">
    <source>
        <dbReference type="PROSITE" id="PS50109"/>
    </source>
</evidence>
<feature type="transmembrane region" description="Helical" evidence="20">
    <location>
        <begin position="101"/>
        <end position="120"/>
    </location>
</feature>
<evidence type="ECO:0000256" key="6">
    <source>
        <dbReference type="ARBA" id="ARBA00022485"/>
    </source>
</evidence>
<evidence type="ECO:0000256" key="12">
    <source>
        <dbReference type="ARBA" id="ARBA00022777"/>
    </source>
</evidence>
<dbReference type="InterPro" id="IPR050482">
    <property type="entry name" value="Sensor_HK_TwoCompSys"/>
</dbReference>
<dbReference type="EC" id="2.7.13.3" evidence="4"/>
<dbReference type="PROSITE" id="PS50109">
    <property type="entry name" value="HIS_KIN"/>
    <property type="match status" value="1"/>
</dbReference>
<evidence type="ECO:0000313" key="23">
    <source>
        <dbReference type="Proteomes" id="UP001501218"/>
    </source>
</evidence>
<keyword evidence="23" id="KW-1185">Reference proteome</keyword>
<keyword evidence="14" id="KW-0408">Iron</keyword>
<evidence type="ECO:0000256" key="14">
    <source>
        <dbReference type="ARBA" id="ARBA00023004"/>
    </source>
</evidence>
<dbReference type="Pfam" id="PF02518">
    <property type="entry name" value="HATPase_c"/>
    <property type="match status" value="1"/>
</dbReference>
<dbReference type="InterPro" id="IPR005467">
    <property type="entry name" value="His_kinase_dom"/>
</dbReference>
<feature type="domain" description="Histidine kinase" evidence="21">
    <location>
        <begin position="294"/>
        <end position="379"/>
    </location>
</feature>
<evidence type="ECO:0000256" key="9">
    <source>
        <dbReference type="ARBA" id="ARBA00022679"/>
    </source>
</evidence>
<evidence type="ECO:0000256" key="8">
    <source>
        <dbReference type="ARBA" id="ARBA00022553"/>
    </source>
</evidence>
<feature type="transmembrane region" description="Helical" evidence="20">
    <location>
        <begin position="127"/>
        <end position="147"/>
    </location>
</feature>
<gene>
    <name evidence="22" type="ORF">GCM10009854_25300</name>
</gene>
<dbReference type="Proteomes" id="UP001501218">
    <property type="component" value="Unassembled WGS sequence"/>
</dbReference>
<evidence type="ECO:0000256" key="11">
    <source>
        <dbReference type="ARBA" id="ARBA00022741"/>
    </source>
</evidence>
<evidence type="ECO:0000256" key="19">
    <source>
        <dbReference type="SAM" id="Coils"/>
    </source>
</evidence>
<keyword evidence="10" id="KW-0479">Metal-binding</keyword>
<keyword evidence="19" id="KW-0175">Coiled coil</keyword>
<evidence type="ECO:0000256" key="16">
    <source>
        <dbReference type="ARBA" id="ARBA00023014"/>
    </source>
</evidence>
<keyword evidence="11" id="KW-0547">Nucleotide-binding</keyword>
<evidence type="ECO:0000256" key="13">
    <source>
        <dbReference type="ARBA" id="ARBA00022840"/>
    </source>
</evidence>
<keyword evidence="15" id="KW-0902">Two-component regulatory system</keyword>
<proteinExistence type="predicted"/>
<dbReference type="GO" id="GO:0016301">
    <property type="term" value="F:kinase activity"/>
    <property type="evidence" value="ECO:0007669"/>
    <property type="project" value="UniProtKB-KW"/>
</dbReference>
<comment type="catalytic activity">
    <reaction evidence="1">
        <text>ATP + protein L-histidine = ADP + protein N-phospho-L-histidine.</text>
        <dbReference type="EC" id="2.7.13.3"/>
    </reaction>
</comment>
<dbReference type="Gene3D" id="1.20.5.1930">
    <property type="match status" value="1"/>
</dbReference>
<dbReference type="RefSeq" id="WP_344130670.1">
    <property type="nucleotide sequence ID" value="NZ_BAAARA010000008.1"/>
</dbReference>
<dbReference type="PANTHER" id="PTHR24421">
    <property type="entry name" value="NITRATE/NITRITE SENSOR PROTEIN NARX-RELATED"/>
    <property type="match status" value="1"/>
</dbReference>
<keyword evidence="20" id="KW-0472">Membrane</keyword>
<keyword evidence="16" id="KW-0411">Iron-sulfur</keyword>
<keyword evidence="7" id="KW-0963">Cytoplasm</keyword>
<organism evidence="22 23">
    <name type="scientific">Saccharopolyspora halophila</name>
    <dbReference type="NCBI Taxonomy" id="405551"/>
    <lineage>
        <taxon>Bacteria</taxon>
        <taxon>Bacillati</taxon>
        <taxon>Actinomycetota</taxon>
        <taxon>Actinomycetes</taxon>
        <taxon>Pseudonocardiales</taxon>
        <taxon>Pseudonocardiaceae</taxon>
        <taxon>Saccharopolyspora</taxon>
    </lineage>
</organism>
<dbReference type="SUPFAM" id="SSF55874">
    <property type="entry name" value="ATPase domain of HSP90 chaperone/DNA topoisomerase II/histidine kinase"/>
    <property type="match status" value="1"/>
</dbReference>
<dbReference type="EMBL" id="BAAARA010000008">
    <property type="protein sequence ID" value="GAA2347193.1"/>
    <property type="molecule type" value="Genomic_DNA"/>
</dbReference>
<dbReference type="InterPro" id="IPR011712">
    <property type="entry name" value="Sig_transdc_His_kin_sub3_dim/P"/>
</dbReference>
<feature type="transmembrane region" description="Helical" evidence="20">
    <location>
        <begin position="61"/>
        <end position="81"/>
    </location>
</feature>
<dbReference type="InterPro" id="IPR036890">
    <property type="entry name" value="HATPase_C_sf"/>
</dbReference>
<dbReference type="Pfam" id="PF23539">
    <property type="entry name" value="DUF7134"/>
    <property type="match status" value="1"/>
</dbReference>
<evidence type="ECO:0000256" key="3">
    <source>
        <dbReference type="ARBA" id="ARBA00004496"/>
    </source>
</evidence>
<comment type="caution">
    <text evidence="22">The sequence shown here is derived from an EMBL/GenBank/DDBJ whole genome shotgun (WGS) entry which is preliminary data.</text>
</comment>
<keyword evidence="20" id="KW-0812">Transmembrane</keyword>
<sequence>MMRNRTERATDLGLGALVLIVVCAAITANVGGDVARVGPGAYAFAVFFGALMLLRRSRPVAVLIATAVALLAYYALGYPPIGLAVPVAAALYSAAELGRAYWAGATALALLIISTAVRIAQGDDLALVLGLEVPTAAALMTAVVALGDSVRSRRGWRSELDNQAAAAELEREREAARRVEQERVRIARDLHDLLAHTVSVISLHADVARESLREDADTAERSLTAVRTACRDASRELRATLNALRAPDGDAEDTPGLDQLDRLTEPARSVGLDVRVRTSGSGTPAAISDVTAYRVVQESLSNVLRHAHADGVLIELDYGAEAVLVRVTDDGRGARPGEGGSGWGLAGMRERLALLGGELSITTHPGEGFVVEARVPMQAPA</sequence>
<evidence type="ECO:0000256" key="15">
    <source>
        <dbReference type="ARBA" id="ARBA00023012"/>
    </source>
</evidence>
<evidence type="ECO:0000256" key="18">
    <source>
        <dbReference type="ARBA" id="ARBA00030800"/>
    </source>
</evidence>
<keyword evidence="13" id="KW-0067">ATP-binding</keyword>
<keyword evidence="6" id="KW-0004">4Fe-4S</keyword>
<dbReference type="PRINTS" id="PR00344">
    <property type="entry name" value="BCTRLSENSOR"/>
</dbReference>
<feature type="transmembrane region" description="Helical" evidence="20">
    <location>
        <begin position="12"/>
        <end position="31"/>
    </location>
</feature>
<protein>
    <recommendedName>
        <fullName evidence="5">Oxygen sensor histidine kinase NreB</fullName>
        <ecNumber evidence="4">2.7.13.3</ecNumber>
    </recommendedName>
    <alternativeName>
        <fullName evidence="18">Nitrogen regulation protein B</fullName>
    </alternativeName>
</protein>
<keyword evidence="12 22" id="KW-0418">Kinase</keyword>
<evidence type="ECO:0000256" key="1">
    <source>
        <dbReference type="ARBA" id="ARBA00000085"/>
    </source>
</evidence>
<dbReference type="InterPro" id="IPR055558">
    <property type="entry name" value="DUF7134"/>
</dbReference>
<reference evidence="22 23" key="1">
    <citation type="journal article" date="2019" name="Int. J. Syst. Evol. Microbiol.">
        <title>The Global Catalogue of Microorganisms (GCM) 10K type strain sequencing project: providing services to taxonomists for standard genome sequencing and annotation.</title>
        <authorList>
            <consortium name="The Broad Institute Genomics Platform"/>
            <consortium name="The Broad Institute Genome Sequencing Center for Infectious Disease"/>
            <person name="Wu L."/>
            <person name="Ma J."/>
        </authorList>
    </citation>
    <scope>NUCLEOTIDE SEQUENCE [LARGE SCALE GENOMIC DNA]</scope>
    <source>
        <strain evidence="22 23">JCM 16221</strain>
    </source>
</reference>
<comment type="function">
    <text evidence="17">Member of the two-component regulatory system NreB/NreC involved in the control of dissimilatory nitrate/nitrite reduction in response to oxygen. NreB functions as a direct oxygen sensor histidine kinase which is autophosphorylated, in the absence of oxygen, probably at the conserved histidine residue, and transfers its phosphate group probably to a conserved aspartate residue of NreC. NreB/NreC activates the expression of the nitrate (narGHJI) and nitrite (nir) reductase operons, as well as the putative nitrate transporter gene narT.</text>
</comment>
<name>A0ABN3G9T2_9PSEU</name>
<evidence type="ECO:0000256" key="2">
    <source>
        <dbReference type="ARBA" id="ARBA00001966"/>
    </source>
</evidence>
<evidence type="ECO:0000256" key="7">
    <source>
        <dbReference type="ARBA" id="ARBA00022490"/>
    </source>
</evidence>
<evidence type="ECO:0000256" key="4">
    <source>
        <dbReference type="ARBA" id="ARBA00012438"/>
    </source>
</evidence>
<dbReference type="Pfam" id="PF07730">
    <property type="entry name" value="HisKA_3"/>
    <property type="match status" value="1"/>
</dbReference>
<dbReference type="CDD" id="cd16917">
    <property type="entry name" value="HATPase_UhpB-NarQ-NarX-like"/>
    <property type="match status" value="1"/>
</dbReference>
<feature type="coiled-coil region" evidence="19">
    <location>
        <begin position="157"/>
        <end position="189"/>
    </location>
</feature>
<accession>A0ABN3G9T2</accession>
<comment type="cofactor">
    <cofactor evidence="2">
        <name>[4Fe-4S] cluster</name>
        <dbReference type="ChEBI" id="CHEBI:49883"/>
    </cofactor>
</comment>
<keyword evidence="20" id="KW-1133">Transmembrane helix</keyword>
<evidence type="ECO:0000256" key="20">
    <source>
        <dbReference type="SAM" id="Phobius"/>
    </source>
</evidence>
<feature type="transmembrane region" description="Helical" evidence="20">
    <location>
        <begin position="37"/>
        <end position="54"/>
    </location>
</feature>
<evidence type="ECO:0000313" key="22">
    <source>
        <dbReference type="EMBL" id="GAA2347193.1"/>
    </source>
</evidence>
<evidence type="ECO:0000256" key="5">
    <source>
        <dbReference type="ARBA" id="ARBA00017322"/>
    </source>
</evidence>
<comment type="subcellular location">
    <subcellularLocation>
        <location evidence="3">Cytoplasm</location>
    </subcellularLocation>
</comment>
<dbReference type="SMART" id="SM00387">
    <property type="entry name" value="HATPase_c"/>
    <property type="match status" value="1"/>
</dbReference>
<keyword evidence="8" id="KW-0597">Phosphoprotein</keyword>
<keyword evidence="9" id="KW-0808">Transferase</keyword>
<dbReference type="InterPro" id="IPR004358">
    <property type="entry name" value="Sig_transdc_His_kin-like_C"/>
</dbReference>
<dbReference type="PANTHER" id="PTHR24421:SF10">
    <property type="entry name" value="NITRATE_NITRITE SENSOR PROTEIN NARQ"/>
    <property type="match status" value="1"/>
</dbReference>